<dbReference type="AlphaFoldDB" id="A0A2X4U2N7"/>
<dbReference type="SUPFAM" id="SSF51905">
    <property type="entry name" value="FAD/NAD(P)-binding domain"/>
    <property type="match status" value="1"/>
</dbReference>
<keyword evidence="4" id="KW-1185">Reference proteome</keyword>
<dbReference type="KEGG" id="rcr:NCTC10994_02704"/>
<dbReference type="Gene3D" id="3.30.70.2450">
    <property type="match status" value="1"/>
</dbReference>
<dbReference type="GO" id="GO:0071949">
    <property type="term" value="F:FAD binding"/>
    <property type="evidence" value="ECO:0007669"/>
    <property type="project" value="InterPro"/>
</dbReference>
<dbReference type="PANTHER" id="PTHR43476:SF3">
    <property type="entry name" value="FAD-BINDING MONOOXYGENASE"/>
    <property type="match status" value="1"/>
</dbReference>
<dbReference type="EC" id="1.14.13.127" evidence="3"/>
<dbReference type="InterPro" id="IPR036188">
    <property type="entry name" value="FAD/NAD-bd_sf"/>
</dbReference>
<evidence type="ECO:0000313" key="4">
    <source>
        <dbReference type="Proteomes" id="UP000249091"/>
    </source>
</evidence>
<dbReference type="GO" id="GO:0019622">
    <property type="term" value="P:3-(3-hydroxy)phenylpropionate catabolic process"/>
    <property type="evidence" value="ECO:0007669"/>
    <property type="project" value="TreeGrafter"/>
</dbReference>
<evidence type="ECO:0000259" key="2">
    <source>
        <dbReference type="Pfam" id="PF01494"/>
    </source>
</evidence>
<reference evidence="3 4" key="1">
    <citation type="submission" date="2018-06" db="EMBL/GenBank/DDBJ databases">
        <authorList>
            <consortium name="Pathogen Informatics"/>
            <person name="Doyle S."/>
        </authorList>
    </citation>
    <scope>NUCLEOTIDE SEQUENCE [LARGE SCALE GENOMIC DNA]</scope>
    <source>
        <strain evidence="3 4">NCTC10994</strain>
    </source>
</reference>
<accession>A0A2X4U2N7</accession>
<proteinExistence type="predicted"/>
<evidence type="ECO:0000256" key="1">
    <source>
        <dbReference type="ARBA" id="ARBA00023002"/>
    </source>
</evidence>
<gene>
    <name evidence="3" type="primary">mhpA_2</name>
    <name evidence="3" type="ORF">NCTC10994_02704</name>
</gene>
<dbReference type="NCBIfam" id="NF004829">
    <property type="entry name" value="PRK06183.1-3"/>
    <property type="match status" value="1"/>
</dbReference>
<name>A0A2X4U2N7_9NOCA</name>
<dbReference type="RefSeq" id="WP_072700977.1">
    <property type="nucleotide sequence ID" value="NZ_JAFBBL010000001.1"/>
</dbReference>
<organism evidence="3 4">
    <name type="scientific">Rhodococcus coprophilus</name>
    <dbReference type="NCBI Taxonomy" id="38310"/>
    <lineage>
        <taxon>Bacteria</taxon>
        <taxon>Bacillati</taxon>
        <taxon>Actinomycetota</taxon>
        <taxon>Actinomycetes</taxon>
        <taxon>Mycobacteriales</taxon>
        <taxon>Nocardiaceae</taxon>
        <taxon>Rhodococcus</taxon>
    </lineage>
</organism>
<dbReference type="PRINTS" id="PR00420">
    <property type="entry name" value="RNGMNOXGNASE"/>
</dbReference>
<dbReference type="InterPro" id="IPR002938">
    <property type="entry name" value="FAD-bd"/>
</dbReference>
<dbReference type="EMBL" id="LS483468">
    <property type="protein sequence ID" value="SQI34076.1"/>
    <property type="molecule type" value="Genomic_DNA"/>
</dbReference>
<sequence length="527" mass="58601">MTRPEHTGYDADVAIVGYGPSGVIAATYLGMAGISTVVLEKDKDLYSRARAVTVNDWTLRIFQEFGVAERVKQDMDPARGMTWKTYTGQTVFHLDVYPGELGQPAAMMIYQPDMEQELRNNCAQHESLDLRFGHAFTKLSQDSEGVTLIATDAADNPYDLRVKYVIGADGGSSRVREAAGYSLVGDTKPRRWLVIDGAVRKPWPGHDELVFWSDQTWPVVDIPLAKGNHRWEIPLNDGERDDDYESEERVWERLAPLGITEENVTIKGWAFYSHHVRHLEKWRAGRVVMIGDAAHLMPPWAGQGMQSGIRDAQNIAWKIEALVHGRVGEDILDTVQSERWMHVKEMTDISLRLGRFIEMEKGWAVGLRNWLAPKLQNVKLVIEALRPKNETNRFVDGWATGRTGRRSAVGRMIPQPQVTDASGTTGLLDDLAGRGFLVFGLGTNPRHAMSPTQAQAWSALGARFLTVHPATDTATDPDSLVDHTGLLGDWAAKFDARVLVVRPDRLVAATDATGLDVPAPRGNLKEK</sequence>
<evidence type="ECO:0000313" key="3">
    <source>
        <dbReference type="EMBL" id="SQI34076.1"/>
    </source>
</evidence>
<protein>
    <submittedName>
        <fullName evidence="3">3-(3-hydroxyphenyl)propionate hydroxylase</fullName>
        <ecNumber evidence="3">1.14.13.-</ecNumber>
        <ecNumber evidence="3">1.14.13.127</ecNumber>
    </submittedName>
</protein>
<dbReference type="InterPro" id="IPR050631">
    <property type="entry name" value="PheA/TfdB_FAD_monoxygenase"/>
</dbReference>
<keyword evidence="1 3" id="KW-0560">Oxidoreductase</keyword>
<dbReference type="Pfam" id="PF01494">
    <property type="entry name" value="FAD_binding_3"/>
    <property type="match status" value="1"/>
</dbReference>
<dbReference type="EC" id="1.14.13.-" evidence="3"/>
<feature type="domain" description="FAD-binding" evidence="2">
    <location>
        <begin position="10"/>
        <end position="348"/>
    </location>
</feature>
<dbReference type="PANTHER" id="PTHR43476">
    <property type="entry name" value="3-(3-HYDROXY-PHENYL)PROPIONATE/3-HYDROXYCINNAMIC ACID HYDROXYLASE"/>
    <property type="match status" value="1"/>
</dbReference>
<dbReference type="Gene3D" id="3.50.50.60">
    <property type="entry name" value="FAD/NAD(P)-binding domain"/>
    <property type="match status" value="1"/>
</dbReference>
<dbReference type="STRING" id="1219011.GCA_001895045_02509"/>
<dbReference type="Proteomes" id="UP000249091">
    <property type="component" value="Chromosome 1"/>
</dbReference>
<dbReference type="GO" id="GO:0008688">
    <property type="term" value="F:3-(3-hydroxyphenyl)propionate hydroxylase activity"/>
    <property type="evidence" value="ECO:0007669"/>
    <property type="project" value="UniProtKB-EC"/>
</dbReference>